<sequence length="153" mass="16968">MARINDVPNVKAFLDMLAWSEGTIGLGDDGYNKLVNPAGFFDSYADHPNVLVQVTPRLKSTAAGRYQFLSRYWSHYKKLLGLPDFGPVSQDKWAIQLIREQKALEDVKAGRIPVAIAKCSNIWASLPGAGYGQREHTLERLLAEYQSFGGVLA</sequence>
<dbReference type="Proteomes" id="UP001501321">
    <property type="component" value="Unassembled WGS sequence"/>
</dbReference>
<name>A0ABP8PVU2_9GAMM</name>
<gene>
    <name evidence="1" type="ORF">GCM10023095_03160</name>
</gene>
<comment type="caution">
    <text evidence="1">The sequence shown here is derived from an EMBL/GenBank/DDBJ whole genome shotgun (WGS) entry which is preliminary data.</text>
</comment>
<dbReference type="GO" id="GO:0016787">
    <property type="term" value="F:hydrolase activity"/>
    <property type="evidence" value="ECO:0007669"/>
    <property type="project" value="UniProtKB-KW"/>
</dbReference>
<dbReference type="CDD" id="cd00736">
    <property type="entry name" value="lambda_lys-like"/>
    <property type="match status" value="1"/>
</dbReference>
<proteinExistence type="inferred from homology"/>
<reference evidence="2" key="1">
    <citation type="journal article" date="2019" name="Int. J. Syst. Evol. Microbiol.">
        <title>The Global Catalogue of Microorganisms (GCM) 10K type strain sequencing project: providing services to taxonomists for standard genome sequencing and annotation.</title>
        <authorList>
            <consortium name="The Broad Institute Genomics Platform"/>
            <consortium name="The Broad Institute Genome Sequencing Center for Infectious Disease"/>
            <person name="Wu L."/>
            <person name="Ma J."/>
        </authorList>
    </citation>
    <scope>NUCLEOTIDE SEQUENCE [LARGE SCALE GENOMIC DNA]</scope>
    <source>
        <strain evidence="2">JCM 32226</strain>
    </source>
</reference>
<evidence type="ECO:0000313" key="2">
    <source>
        <dbReference type="Proteomes" id="UP001501321"/>
    </source>
</evidence>
<accession>A0ABP8PVU2</accession>
<keyword evidence="1" id="KW-0378">Hydrolase</keyword>
<dbReference type="InterPro" id="IPR023346">
    <property type="entry name" value="Lysozyme-like_dom_sf"/>
</dbReference>
<dbReference type="RefSeq" id="WP_345009380.1">
    <property type="nucleotide sequence ID" value="NZ_BAABFC010000001.1"/>
</dbReference>
<dbReference type="InterPro" id="IPR034691">
    <property type="entry name" value="Endolysin_lambda_type"/>
</dbReference>
<keyword evidence="2" id="KW-1185">Reference proteome</keyword>
<dbReference type="HAMAP" id="MF_04109">
    <property type="entry name" value="ENDOLYSIN_LAMBDA"/>
    <property type="match status" value="1"/>
</dbReference>
<protein>
    <submittedName>
        <fullName evidence="1">Glycoside hydrolase family protein</fullName>
    </submittedName>
</protein>
<dbReference type="SUPFAM" id="SSF53955">
    <property type="entry name" value="Lysozyme-like"/>
    <property type="match status" value="1"/>
</dbReference>
<evidence type="ECO:0000313" key="1">
    <source>
        <dbReference type="EMBL" id="GAA4493264.1"/>
    </source>
</evidence>
<dbReference type="Gene3D" id="1.10.530.10">
    <property type="match status" value="1"/>
</dbReference>
<organism evidence="1 2">
    <name type="scientific">Pseudaeromonas paramecii</name>
    <dbReference type="NCBI Taxonomy" id="2138166"/>
    <lineage>
        <taxon>Bacteria</taxon>
        <taxon>Pseudomonadati</taxon>
        <taxon>Pseudomonadota</taxon>
        <taxon>Gammaproteobacteria</taxon>
        <taxon>Aeromonadales</taxon>
        <taxon>Aeromonadaceae</taxon>
        <taxon>Pseudaeromonas</taxon>
    </lineage>
</organism>
<dbReference type="EMBL" id="BAABFC010000001">
    <property type="protein sequence ID" value="GAA4493264.1"/>
    <property type="molecule type" value="Genomic_DNA"/>
</dbReference>